<dbReference type="RefSeq" id="WP_242146924.1">
    <property type="nucleotide sequence ID" value="NZ_CP093379.1"/>
</dbReference>
<evidence type="ECO:0000313" key="1">
    <source>
        <dbReference type="EMBL" id="UNM95053.1"/>
    </source>
</evidence>
<evidence type="ECO:0000313" key="2">
    <source>
        <dbReference type="Proteomes" id="UP000829542"/>
    </source>
</evidence>
<gene>
    <name evidence="1" type="ORF">MMG00_07340</name>
</gene>
<dbReference type="InterPro" id="IPR043133">
    <property type="entry name" value="GTP-CH-I_C/QueF"/>
</dbReference>
<organism evidence="1 2">
    <name type="scientific">Ignatzschineria rhizosphaerae</name>
    <dbReference type="NCBI Taxonomy" id="2923279"/>
    <lineage>
        <taxon>Bacteria</taxon>
        <taxon>Pseudomonadati</taxon>
        <taxon>Pseudomonadota</taxon>
        <taxon>Gammaproteobacteria</taxon>
        <taxon>Cardiobacteriales</taxon>
        <taxon>Ignatzschineriaceae</taxon>
        <taxon>Ignatzschineria</taxon>
    </lineage>
</organism>
<keyword evidence="2" id="KW-1185">Reference proteome</keyword>
<dbReference type="Gene3D" id="3.30.1130.10">
    <property type="match status" value="1"/>
</dbReference>
<proteinExistence type="predicted"/>
<protein>
    <submittedName>
        <fullName evidence="1">Uncharacterized protein</fullName>
    </submittedName>
</protein>
<dbReference type="Proteomes" id="UP000829542">
    <property type="component" value="Chromosome"/>
</dbReference>
<sequence length="133" mass="15216">MFIPETRVMSYQSPHHDMTIDLIANRNPKLKTKQCHILELPILCTRSQNPGAGSELYIRYEAKGYFLELFSLDRYIAAFYLHQEVRDIEFLTQEVAKDCANALGHQVIVEAYVNLNGVKQKQEIIVEAMPSGS</sequence>
<dbReference type="EMBL" id="CP093379">
    <property type="protein sequence ID" value="UNM95053.1"/>
    <property type="molecule type" value="Genomic_DNA"/>
</dbReference>
<accession>A0ABY3WWR8</accession>
<reference evidence="1 2" key="1">
    <citation type="submission" date="2022-03" db="EMBL/GenBank/DDBJ databases">
        <title>Ignatzschineria rhizosphaerae HR5S32.</title>
        <authorList>
            <person name="Sun J.Q."/>
            <person name="Feng J.Y."/>
        </authorList>
    </citation>
    <scope>NUCLEOTIDE SEQUENCE [LARGE SCALE GENOMIC DNA]</scope>
    <source>
        <strain evidence="1 2">HR5S32</strain>
    </source>
</reference>
<name>A0ABY3WWR8_9GAMM</name>